<evidence type="ECO:0000313" key="3">
    <source>
        <dbReference type="EMBL" id="KAL0902527.1"/>
    </source>
</evidence>
<accession>A0ABD0TS35</accession>
<reference evidence="4 5" key="1">
    <citation type="submission" date="2024-06" db="EMBL/GenBank/DDBJ databases">
        <title>A chromosome-level genome assembly of beet webworm, Loxostege sticticalis.</title>
        <authorList>
            <person name="Zhang Y."/>
        </authorList>
    </citation>
    <scope>NUCLEOTIDE SEQUENCE [LARGE SCALE GENOMIC DNA]</scope>
    <source>
        <strain evidence="3">AQ026</strain>
        <strain evidence="2">AQ028</strain>
        <tissue evidence="2">Male pupae</tissue>
        <tissue evidence="3">Whole body</tissue>
    </source>
</reference>
<feature type="region of interest" description="Disordered" evidence="1">
    <location>
        <begin position="1"/>
        <end position="78"/>
    </location>
</feature>
<dbReference type="EMBL" id="JBEDNZ010000001">
    <property type="protein sequence ID" value="KAL0852165.1"/>
    <property type="molecule type" value="Genomic_DNA"/>
</dbReference>
<organism evidence="2 5">
    <name type="scientific">Loxostege sticticalis</name>
    <name type="common">Beet webworm moth</name>
    <dbReference type="NCBI Taxonomy" id="481309"/>
    <lineage>
        <taxon>Eukaryota</taxon>
        <taxon>Metazoa</taxon>
        <taxon>Ecdysozoa</taxon>
        <taxon>Arthropoda</taxon>
        <taxon>Hexapoda</taxon>
        <taxon>Insecta</taxon>
        <taxon>Pterygota</taxon>
        <taxon>Neoptera</taxon>
        <taxon>Endopterygota</taxon>
        <taxon>Lepidoptera</taxon>
        <taxon>Glossata</taxon>
        <taxon>Ditrysia</taxon>
        <taxon>Pyraloidea</taxon>
        <taxon>Crambidae</taxon>
        <taxon>Pyraustinae</taxon>
        <taxon>Loxostege</taxon>
    </lineage>
</organism>
<evidence type="ECO:0000313" key="4">
    <source>
        <dbReference type="Proteomes" id="UP001549920"/>
    </source>
</evidence>
<dbReference type="Proteomes" id="UP001549920">
    <property type="component" value="Unassembled WGS sequence"/>
</dbReference>
<feature type="compositionally biased region" description="Low complexity" evidence="1">
    <location>
        <begin position="1"/>
        <end position="52"/>
    </location>
</feature>
<proteinExistence type="predicted"/>
<name>A0ABD0TS35_LOXSC</name>
<sequence length="166" mass="17515">MSTKTSPKGSKPTTPKGSTSPSPKASAAPTPKGSAAPTPKGSAAPSPKGSKPPSRKPSKETVVKGVQVKTKPKHVSAPCPWLCNMVPTNVPGPGPAQTTLHPRKDVFVLKVAKVGPTGDRRCKMELELVTPKGPEKKPPCRIDTRETQCDPDPPPCCCMKPKKKRK</sequence>
<dbReference type="EMBL" id="JBEUOH010000001">
    <property type="protein sequence ID" value="KAL0902527.1"/>
    <property type="molecule type" value="Genomic_DNA"/>
</dbReference>
<evidence type="ECO:0000256" key="1">
    <source>
        <dbReference type="SAM" id="MobiDB-lite"/>
    </source>
</evidence>
<keyword evidence="4" id="KW-1185">Reference proteome</keyword>
<dbReference type="Proteomes" id="UP001549921">
    <property type="component" value="Unassembled WGS sequence"/>
</dbReference>
<evidence type="ECO:0000313" key="5">
    <source>
        <dbReference type="Proteomes" id="UP001549921"/>
    </source>
</evidence>
<protein>
    <submittedName>
        <fullName evidence="2">Uncharacterized protein</fullName>
    </submittedName>
</protein>
<gene>
    <name evidence="3" type="ORF">ABMA27_000376</name>
    <name evidence="2" type="ORF">ABMA28_000400</name>
</gene>
<comment type="caution">
    <text evidence="2">The sequence shown here is derived from an EMBL/GenBank/DDBJ whole genome shotgun (WGS) entry which is preliminary data.</text>
</comment>
<evidence type="ECO:0000313" key="2">
    <source>
        <dbReference type="EMBL" id="KAL0852165.1"/>
    </source>
</evidence>
<dbReference type="AlphaFoldDB" id="A0ABD0TS35"/>